<comment type="caution">
    <text evidence="2">The sequence shown here is derived from an EMBL/GenBank/DDBJ whole genome shotgun (WGS) entry which is preliminary data.</text>
</comment>
<sequence>MPAPSSPVRELARHAICVCVSSAARRAWCPRCDVPSARVHSRYERVLADAALAGQLVVIRLRVRRFFCGTPDARPGQSWSR</sequence>
<evidence type="ECO:0000313" key="3">
    <source>
        <dbReference type="Proteomes" id="UP001597419"/>
    </source>
</evidence>
<dbReference type="EMBL" id="JBHUKU010000017">
    <property type="protein sequence ID" value="MFD2462660.1"/>
    <property type="molecule type" value="Genomic_DNA"/>
</dbReference>
<gene>
    <name evidence="2" type="ORF">ACFSYJ_28895</name>
</gene>
<dbReference type="Proteomes" id="UP001597419">
    <property type="component" value="Unassembled WGS sequence"/>
</dbReference>
<protein>
    <submittedName>
        <fullName evidence="2">Transposase family protein</fullName>
    </submittedName>
</protein>
<dbReference type="Pfam" id="PF14690">
    <property type="entry name" value="Zn_ribbon_ISL3"/>
    <property type="match status" value="1"/>
</dbReference>
<name>A0ABW5GP98_9PSEU</name>
<keyword evidence="3" id="KW-1185">Reference proteome</keyword>
<proteinExistence type="predicted"/>
<reference evidence="3" key="1">
    <citation type="journal article" date="2019" name="Int. J. Syst. Evol. Microbiol.">
        <title>The Global Catalogue of Microorganisms (GCM) 10K type strain sequencing project: providing services to taxonomists for standard genome sequencing and annotation.</title>
        <authorList>
            <consortium name="The Broad Institute Genomics Platform"/>
            <consortium name="The Broad Institute Genome Sequencing Center for Infectious Disease"/>
            <person name="Wu L."/>
            <person name="Ma J."/>
        </authorList>
    </citation>
    <scope>NUCLEOTIDE SEQUENCE [LARGE SCALE GENOMIC DNA]</scope>
    <source>
        <strain evidence="3">CGMCC 4.7643</strain>
    </source>
</reference>
<organism evidence="2 3">
    <name type="scientific">Amycolatopsis samaneae</name>
    <dbReference type="NCBI Taxonomy" id="664691"/>
    <lineage>
        <taxon>Bacteria</taxon>
        <taxon>Bacillati</taxon>
        <taxon>Actinomycetota</taxon>
        <taxon>Actinomycetes</taxon>
        <taxon>Pseudonocardiales</taxon>
        <taxon>Pseudonocardiaceae</taxon>
        <taxon>Amycolatopsis</taxon>
    </lineage>
</organism>
<accession>A0ABW5GP98</accession>
<evidence type="ECO:0000313" key="2">
    <source>
        <dbReference type="EMBL" id="MFD2462660.1"/>
    </source>
</evidence>
<dbReference type="InterPro" id="IPR029261">
    <property type="entry name" value="Transposase_Znf"/>
</dbReference>
<feature type="domain" description="Transposase IS204/IS1001/IS1096/IS1165 zinc-finger" evidence="1">
    <location>
        <begin position="26"/>
        <end position="68"/>
    </location>
</feature>
<dbReference type="RefSeq" id="WP_378214340.1">
    <property type="nucleotide sequence ID" value="NZ_BAABHG010000015.1"/>
</dbReference>
<evidence type="ECO:0000259" key="1">
    <source>
        <dbReference type="Pfam" id="PF14690"/>
    </source>
</evidence>